<reference evidence="4" key="1">
    <citation type="submission" date="2025-08" db="UniProtKB">
        <authorList>
            <consortium name="RefSeq"/>
        </authorList>
    </citation>
    <scope>IDENTIFICATION</scope>
    <source>
        <tissue evidence="4">Whole organism</tissue>
    </source>
</reference>
<keyword evidence="3" id="KW-1185">Reference proteome</keyword>
<feature type="region of interest" description="Disordered" evidence="1">
    <location>
        <begin position="413"/>
        <end position="458"/>
    </location>
</feature>
<feature type="compositionally biased region" description="Polar residues" evidence="1">
    <location>
        <begin position="31"/>
        <end position="46"/>
    </location>
</feature>
<feature type="domain" description="PDZ" evidence="2">
    <location>
        <begin position="598"/>
        <end position="672"/>
    </location>
</feature>
<evidence type="ECO:0000313" key="4">
    <source>
        <dbReference type="RefSeq" id="XP_047737886.1"/>
    </source>
</evidence>
<dbReference type="SUPFAM" id="SSF50156">
    <property type="entry name" value="PDZ domain-like"/>
    <property type="match status" value="1"/>
</dbReference>
<feature type="region of interest" description="Disordered" evidence="1">
    <location>
        <begin position="313"/>
        <end position="334"/>
    </location>
</feature>
<dbReference type="GeneID" id="108679422"/>
<dbReference type="AlphaFoldDB" id="A0A979FN07"/>
<feature type="region of interest" description="Disordered" evidence="1">
    <location>
        <begin position="473"/>
        <end position="577"/>
    </location>
</feature>
<feature type="compositionally biased region" description="Pro residues" evidence="1">
    <location>
        <begin position="494"/>
        <end position="504"/>
    </location>
</feature>
<feature type="region of interest" description="Disordered" evidence="1">
    <location>
        <begin position="236"/>
        <end position="286"/>
    </location>
</feature>
<dbReference type="SMART" id="SM00228">
    <property type="entry name" value="PDZ"/>
    <property type="match status" value="1"/>
</dbReference>
<dbReference type="RefSeq" id="XP_047737886.1">
    <property type="nucleotide sequence ID" value="XM_047881930.1"/>
</dbReference>
<organism evidence="3 4">
    <name type="scientific">Hyalella azteca</name>
    <name type="common">Amphipod</name>
    <dbReference type="NCBI Taxonomy" id="294128"/>
    <lineage>
        <taxon>Eukaryota</taxon>
        <taxon>Metazoa</taxon>
        <taxon>Ecdysozoa</taxon>
        <taxon>Arthropoda</taxon>
        <taxon>Crustacea</taxon>
        <taxon>Multicrustacea</taxon>
        <taxon>Malacostraca</taxon>
        <taxon>Eumalacostraca</taxon>
        <taxon>Peracarida</taxon>
        <taxon>Amphipoda</taxon>
        <taxon>Senticaudata</taxon>
        <taxon>Talitrida</taxon>
        <taxon>Talitroidea</taxon>
        <taxon>Hyalellidae</taxon>
        <taxon>Hyalella</taxon>
    </lineage>
</organism>
<dbReference type="PANTHER" id="PTHR11324">
    <property type="entry name" value="IL16-RELATED"/>
    <property type="match status" value="1"/>
</dbReference>
<accession>A0A979FN07</accession>
<feature type="compositionally biased region" description="Polar residues" evidence="1">
    <location>
        <begin position="691"/>
        <end position="721"/>
    </location>
</feature>
<evidence type="ECO:0000256" key="1">
    <source>
        <dbReference type="SAM" id="MobiDB-lite"/>
    </source>
</evidence>
<dbReference type="PROSITE" id="PS50106">
    <property type="entry name" value="PDZ"/>
    <property type="match status" value="1"/>
</dbReference>
<proteinExistence type="predicted"/>
<dbReference type="Gene3D" id="2.30.42.10">
    <property type="match status" value="1"/>
</dbReference>
<gene>
    <name evidence="4" type="primary">LOC108679422</name>
</gene>
<sequence>MRIFRRSSDQSPAILVRHTPIRTSVGPHRASFSTPASPAAGVSSNFGFPRRPPRRRSLPSARHLPFSTAAPACGPSADGDLPGPDVRRLQQTPAAPLDVTLSSCSEKGSPRLKRRVESQWSSLMSRCRSLGAGNRHSVTPAAQQLVTRSGRRVQVVGNGPGGRAAQESTAGSSTTNTSSEGSSSGGALQNFRRKFGRNNARKQRAVSLCEGEEEWASPPEWTDSRAVLEWARRCSRDDDSGVPASDTDEALTPSAGSSCQDEAFSEACSDDRNVEHRSPTDPLCPAPGRHRAPLIVADHVLTINTGAVLGRRHHRMSYSSSPNESDQHPKPAALDGQKCKQAPVVVVNYTNDRNYTLSQGQCGLPPFAPPKSVITSTPAKSPPYPSHNAFSSSNFPNAPMVPNHIQHQANQNFVPNSTYNSHNYHSVSPSRRHYSPSSSRPPGYCPLSNGNTDSHLPVDSRLQVPMNHVNTPITMTLGRVPRSNRTDCRTCLTPSPPHRPPQSPSQPRRVSAHTVSPPPWVTPVSPHRKSLRDSPPSLSSTSSALEPAMSPGSTAIKPDLNRSISSTREDPDQSCSSEQLSYCTLPRAHREVTFQIRSVFFEKGPGHKSLGFSIVGGRDSPKGSMGIFIKTVFPQGQAATKMSLQEGDEVLTVNGKSLAGASHAEAIAAFKSIRQGEVHITIGRRMKRKTNPSPTTGEWTSQASPNQAPEQQGCNEAHTSSPIEEVKNEAGMRQRMNELRSGEAADVVAAMRVASLDIASSVFDQNSSHNSLLVKV</sequence>
<dbReference type="CDD" id="cd06759">
    <property type="entry name" value="PDZ3_PDZD2-PDZ1_hPro-IL-16-like"/>
    <property type="match status" value="1"/>
</dbReference>
<feature type="region of interest" description="Disordered" evidence="1">
    <location>
        <begin position="1"/>
        <end position="88"/>
    </location>
</feature>
<feature type="compositionally biased region" description="Low complexity" evidence="1">
    <location>
        <begin position="533"/>
        <end position="547"/>
    </location>
</feature>
<dbReference type="Proteomes" id="UP000694843">
    <property type="component" value="Unplaced"/>
</dbReference>
<dbReference type="PANTHER" id="PTHR11324:SF16">
    <property type="entry name" value="PDZ DOMAIN-CONTAINING PROTEIN 2"/>
    <property type="match status" value="1"/>
</dbReference>
<dbReference type="InterPro" id="IPR001478">
    <property type="entry name" value="PDZ"/>
</dbReference>
<feature type="compositionally biased region" description="Low complexity" evidence="1">
    <location>
        <begin position="167"/>
        <end position="187"/>
    </location>
</feature>
<feature type="region of interest" description="Disordered" evidence="1">
    <location>
        <begin position="685"/>
        <end position="721"/>
    </location>
</feature>
<evidence type="ECO:0000259" key="2">
    <source>
        <dbReference type="PROSITE" id="PS50106"/>
    </source>
</evidence>
<feature type="compositionally biased region" description="Low complexity" evidence="1">
    <location>
        <begin position="424"/>
        <end position="442"/>
    </location>
</feature>
<dbReference type="OrthoDB" id="6022711at2759"/>
<feature type="region of interest" description="Disordered" evidence="1">
    <location>
        <begin position="145"/>
        <end position="196"/>
    </location>
</feature>
<feature type="compositionally biased region" description="Basic and acidic residues" evidence="1">
    <location>
        <begin position="269"/>
        <end position="279"/>
    </location>
</feature>
<dbReference type="Pfam" id="PF00595">
    <property type="entry name" value="PDZ"/>
    <property type="match status" value="1"/>
</dbReference>
<name>A0A979FN07_HYAAZ</name>
<evidence type="ECO:0000313" key="3">
    <source>
        <dbReference type="Proteomes" id="UP000694843"/>
    </source>
</evidence>
<protein>
    <submittedName>
        <fullName evidence="4">Uncharacterized protein LOC108679422 isoform X1</fullName>
    </submittedName>
</protein>
<dbReference type="InterPro" id="IPR036034">
    <property type="entry name" value="PDZ_sf"/>
</dbReference>
<feature type="compositionally biased region" description="Polar residues" evidence="1">
    <location>
        <begin position="413"/>
        <end position="423"/>
    </location>
</feature>